<dbReference type="AlphaFoldDB" id="A0A0A9GG49"/>
<protein>
    <submittedName>
        <fullName evidence="1">Uncharacterized protein</fullName>
    </submittedName>
</protein>
<reference evidence="1" key="2">
    <citation type="journal article" date="2015" name="Data Brief">
        <title>Shoot transcriptome of the giant reed, Arundo donax.</title>
        <authorList>
            <person name="Barrero R.A."/>
            <person name="Guerrero F.D."/>
            <person name="Moolhuijzen P."/>
            <person name="Goolsby J.A."/>
            <person name="Tidwell J."/>
            <person name="Bellgard S.E."/>
            <person name="Bellgard M.I."/>
        </authorList>
    </citation>
    <scope>NUCLEOTIDE SEQUENCE</scope>
    <source>
        <tissue evidence="1">Shoot tissue taken approximately 20 cm above the soil surface</tissue>
    </source>
</reference>
<dbReference type="EMBL" id="GBRH01174419">
    <property type="protein sequence ID" value="JAE23477.1"/>
    <property type="molecule type" value="Transcribed_RNA"/>
</dbReference>
<name>A0A0A9GG49_ARUDO</name>
<sequence>MFLFPKSICINSIHSSNHQMHNLQQHWQVNINS</sequence>
<accession>A0A0A9GG49</accession>
<evidence type="ECO:0000313" key="1">
    <source>
        <dbReference type="EMBL" id="JAE23477.1"/>
    </source>
</evidence>
<proteinExistence type="predicted"/>
<reference evidence="1" key="1">
    <citation type="submission" date="2014-09" db="EMBL/GenBank/DDBJ databases">
        <authorList>
            <person name="Magalhaes I.L.F."/>
            <person name="Oliveira U."/>
            <person name="Santos F.R."/>
            <person name="Vidigal T.H.D.A."/>
            <person name="Brescovit A.D."/>
            <person name="Santos A.J."/>
        </authorList>
    </citation>
    <scope>NUCLEOTIDE SEQUENCE</scope>
    <source>
        <tissue evidence="1">Shoot tissue taken approximately 20 cm above the soil surface</tissue>
    </source>
</reference>
<organism evidence="1">
    <name type="scientific">Arundo donax</name>
    <name type="common">Giant reed</name>
    <name type="synonym">Donax arundinaceus</name>
    <dbReference type="NCBI Taxonomy" id="35708"/>
    <lineage>
        <taxon>Eukaryota</taxon>
        <taxon>Viridiplantae</taxon>
        <taxon>Streptophyta</taxon>
        <taxon>Embryophyta</taxon>
        <taxon>Tracheophyta</taxon>
        <taxon>Spermatophyta</taxon>
        <taxon>Magnoliopsida</taxon>
        <taxon>Liliopsida</taxon>
        <taxon>Poales</taxon>
        <taxon>Poaceae</taxon>
        <taxon>PACMAD clade</taxon>
        <taxon>Arundinoideae</taxon>
        <taxon>Arundineae</taxon>
        <taxon>Arundo</taxon>
    </lineage>
</organism>